<keyword evidence="1 6" id="KW-0963">Cytoplasm</keyword>
<dbReference type="GO" id="GO:0002130">
    <property type="term" value="P:wobble position ribose methylation"/>
    <property type="evidence" value="ECO:0007669"/>
    <property type="project" value="TreeGrafter"/>
</dbReference>
<evidence type="ECO:0000256" key="2">
    <source>
        <dbReference type="ARBA" id="ARBA00022603"/>
    </source>
</evidence>
<dbReference type="EC" id="2.1.1.207" evidence="6"/>
<feature type="domain" description="tRNA/rRNA methyltransferase SpoU type" evidence="8">
    <location>
        <begin position="41"/>
        <end position="180"/>
    </location>
</feature>
<comment type="subcellular location">
    <subcellularLocation>
        <location evidence="6">Cytoplasm</location>
    </subcellularLocation>
</comment>
<evidence type="ECO:0000313" key="9">
    <source>
        <dbReference type="EMBL" id="TWT34220.1"/>
    </source>
</evidence>
<dbReference type="Proteomes" id="UP000318878">
    <property type="component" value="Unassembled WGS sequence"/>
</dbReference>
<comment type="similarity">
    <text evidence="6">Belongs to the class IV-like SAM-binding methyltransferase superfamily. RNA methyltransferase TrmH family. TrmL subfamily.</text>
</comment>
<dbReference type="HAMAP" id="MF_01885">
    <property type="entry name" value="tRNA_methyltr_TrmL"/>
    <property type="match status" value="1"/>
</dbReference>
<dbReference type="GO" id="GO:0003723">
    <property type="term" value="F:RNA binding"/>
    <property type="evidence" value="ECO:0007669"/>
    <property type="project" value="InterPro"/>
</dbReference>
<sequence>MTSRLAKLSLARQNNKDVPPTTWKPPKFAEKRNPLKYSPLLHIVLHNPEIPPNTGNIGRTCVAIGAKLWLVKPLGFLVNDRELKRAGMDYWQHLEWEVVDDWNHLRQRLPDTRFYYLTKTAKRSYTTVDFQLADAIVLGAESKGLPPELLAETPDNNISVPMRTEVRSLNLSATAATVAYEAVRQLTLAGQATLPIGESPVG</sequence>
<dbReference type="AlphaFoldDB" id="A0A5C5V854"/>
<evidence type="ECO:0000256" key="5">
    <source>
        <dbReference type="ARBA" id="ARBA00022694"/>
    </source>
</evidence>
<keyword evidence="2 6" id="KW-0489">Methyltransferase</keyword>
<comment type="catalytic activity">
    <reaction evidence="6">
        <text>cytidine(34) in tRNA + S-adenosyl-L-methionine = 2'-O-methylcytidine(34) in tRNA + S-adenosyl-L-homocysteine + H(+)</text>
        <dbReference type="Rhea" id="RHEA:43084"/>
        <dbReference type="Rhea" id="RHEA-COMP:10331"/>
        <dbReference type="Rhea" id="RHEA-COMP:10332"/>
        <dbReference type="ChEBI" id="CHEBI:15378"/>
        <dbReference type="ChEBI" id="CHEBI:57856"/>
        <dbReference type="ChEBI" id="CHEBI:59789"/>
        <dbReference type="ChEBI" id="CHEBI:74495"/>
        <dbReference type="ChEBI" id="CHEBI:82748"/>
        <dbReference type="EC" id="2.1.1.207"/>
    </reaction>
</comment>
<protein>
    <recommendedName>
        <fullName evidence="6">Putative tRNA (cytidine(34)-2'-O)-methyltransferase</fullName>
        <ecNumber evidence="6">2.1.1.207</ecNumber>
    </recommendedName>
    <alternativeName>
        <fullName evidence="6">tRNA (cytidine/uridine-2'-O-)-methyltransferase</fullName>
    </alternativeName>
</protein>
<evidence type="ECO:0000256" key="4">
    <source>
        <dbReference type="ARBA" id="ARBA00022691"/>
    </source>
</evidence>
<proteinExistence type="inferred from homology"/>
<dbReference type="SUPFAM" id="SSF75217">
    <property type="entry name" value="alpha/beta knot"/>
    <property type="match status" value="1"/>
</dbReference>
<keyword evidence="10" id="KW-1185">Reference proteome</keyword>
<name>A0A5C5V854_9BACT</name>
<dbReference type="InterPro" id="IPR029028">
    <property type="entry name" value="Alpha/beta_knot_MTases"/>
</dbReference>
<reference evidence="9 10" key="1">
    <citation type="submission" date="2019-02" db="EMBL/GenBank/DDBJ databases">
        <title>Deep-cultivation of Planctomycetes and their phenomic and genomic characterization uncovers novel biology.</title>
        <authorList>
            <person name="Wiegand S."/>
            <person name="Jogler M."/>
            <person name="Boedeker C."/>
            <person name="Pinto D."/>
            <person name="Vollmers J."/>
            <person name="Rivas-Marin E."/>
            <person name="Kohn T."/>
            <person name="Peeters S.H."/>
            <person name="Heuer A."/>
            <person name="Rast P."/>
            <person name="Oberbeckmann S."/>
            <person name="Bunk B."/>
            <person name="Jeske O."/>
            <person name="Meyerdierks A."/>
            <person name="Storesund J.E."/>
            <person name="Kallscheuer N."/>
            <person name="Luecker S."/>
            <person name="Lage O.M."/>
            <person name="Pohl T."/>
            <person name="Merkel B.J."/>
            <person name="Hornburger P."/>
            <person name="Mueller R.-W."/>
            <person name="Bruemmer F."/>
            <person name="Labrenz M."/>
            <person name="Spormann A.M."/>
            <person name="Op Den Camp H."/>
            <person name="Overmann J."/>
            <person name="Amann R."/>
            <person name="Jetten M.S.M."/>
            <person name="Mascher T."/>
            <person name="Medema M.H."/>
            <person name="Devos D.P."/>
            <person name="Kaster A.-K."/>
            <person name="Ovreas L."/>
            <person name="Rohde M."/>
            <person name="Galperin M.Y."/>
            <person name="Jogler C."/>
        </authorList>
    </citation>
    <scope>NUCLEOTIDE SEQUENCE [LARGE SCALE GENOMIC DNA]</scope>
    <source>
        <strain evidence="9 10">Enr8</strain>
    </source>
</reference>
<gene>
    <name evidence="9" type="primary">trmL</name>
    <name evidence="9" type="ORF">Enr8_16140</name>
</gene>
<keyword evidence="4 6" id="KW-0949">S-adenosyl-L-methionine</keyword>
<dbReference type="PANTHER" id="PTHR42971">
    <property type="entry name" value="TRNA (CYTIDINE(34)-2'-O)-METHYLTRANSFERASE"/>
    <property type="match status" value="1"/>
</dbReference>
<evidence type="ECO:0000256" key="3">
    <source>
        <dbReference type="ARBA" id="ARBA00022679"/>
    </source>
</evidence>
<accession>A0A5C5V854</accession>
<evidence type="ECO:0000256" key="1">
    <source>
        <dbReference type="ARBA" id="ARBA00022490"/>
    </source>
</evidence>
<organism evidence="9 10">
    <name type="scientific">Blastopirellula retiformator</name>
    <dbReference type="NCBI Taxonomy" id="2527970"/>
    <lineage>
        <taxon>Bacteria</taxon>
        <taxon>Pseudomonadati</taxon>
        <taxon>Planctomycetota</taxon>
        <taxon>Planctomycetia</taxon>
        <taxon>Pirellulales</taxon>
        <taxon>Pirellulaceae</taxon>
        <taxon>Blastopirellula</taxon>
    </lineage>
</organism>
<feature type="region of interest" description="Disordered" evidence="7">
    <location>
        <begin position="1"/>
        <end position="24"/>
    </location>
</feature>
<feature type="binding site" evidence="6">
    <location>
        <position position="168"/>
    </location>
    <ligand>
        <name>S-adenosyl-L-methionine</name>
        <dbReference type="ChEBI" id="CHEBI:59789"/>
    </ligand>
</feature>
<keyword evidence="5 6" id="KW-0819">tRNA processing</keyword>
<dbReference type="EMBL" id="SJPF01000002">
    <property type="protein sequence ID" value="TWT34220.1"/>
    <property type="molecule type" value="Genomic_DNA"/>
</dbReference>
<dbReference type="InterPro" id="IPR001537">
    <property type="entry name" value="SpoU_MeTrfase"/>
</dbReference>
<comment type="caution">
    <text evidence="9">The sequence shown here is derived from an EMBL/GenBank/DDBJ whole genome shotgun (WGS) entry which is preliminary data.</text>
</comment>
<dbReference type="GO" id="GO:0005737">
    <property type="term" value="C:cytoplasm"/>
    <property type="evidence" value="ECO:0007669"/>
    <property type="project" value="UniProtKB-SubCell"/>
</dbReference>
<dbReference type="Pfam" id="PF00588">
    <property type="entry name" value="SpoU_methylase"/>
    <property type="match status" value="1"/>
</dbReference>
<evidence type="ECO:0000259" key="8">
    <source>
        <dbReference type="Pfam" id="PF00588"/>
    </source>
</evidence>
<feature type="binding site" evidence="6">
    <location>
        <position position="160"/>
    </location>
    <ligand>
        <name>S-adenosyl-L-methionine</name>
        <dbReference type="ChEBI" id="CHEBI:59789"/>
    </ligand>
</feature>
<dbReference type="InterPro" id="IPR016914">
    <property type="entry name" value="TrmL"/>
</dbReference>
<evidence type="ECO:0000256" key="7">
    <source>
        <dbReference type="SAM" id="MobiDB-lite"/>
    </source>
</evidence>
<comment type="function">
    <text evidence="6">Could methylate the ribose at the nucleotide 34 wobble position in tRNA.</text>
</comment>
<dbReference type="Gene3D" id="3.40.1280.10">
    <property type="match status" value="1"/>
</dbReference>
<feature type="binding site" evidence="6">
    <location>
        <position position="139"/>
    </location>
    <ligand>
        <name>S-adenosyl-L-methionine</name>
        <dbReference type="ChEBI" id="CHEBI:59789"/>
    </ligand>
</feature>
<keyword evidence="3 6" id="KW-0808">Transferase</keyword>
<dbReference type="CDD" id="cd18094">
    <property type="entry name" value="SpoU-like_TrmL"/>
    <property type="match status" value="1"/>
</dbReference>
<feature type="binding site" evidence="6">
    <location>
        <position position="117"/>
    </location>
    <ligand>
        <name>S-adenosyl-L-methionine</name>
        <dbReference type="ChEBI" id="CHEBI:59789"/>
    </ligand>
</feature>
<dbReference type="GO" id="GO:0141102">
    <property type="term" value="F:tRNA (5-carboxymethylaminomethyluridine(34)-2'-O)-methyltransferase activity"/>
    <property type="evidence" value="ECO:0007669"/>
    <property type="project" value="RHEA"/>
</dbReference>
<evidence type="ECO:0000256" key="6">
    <source>
        <dbReference type="HAMAP-Rule" id="MF_01885"/>
    </source>
</evidence>
<comment type="catalytic activity">
    <reaction evidence="6">
        <text>5-carboxymethylaminomethyluridine(34) in tRNA(Leu) + S-adenosyl-L-methionine = 5-carboxymethylaminomethyl-2'-O-methyluridine(34) in tRNA(Leu) + S-adenosyl-L-homocysteine + H(+)</text>
        <dbReference type="Rhea" id="RHEA:43088"/>
        <dbReference type="Rhea" id="RHEA-COMP:10333"/>
        <dbReference type="Rhea" id="RHEA-COMP:10334"/>
        <dbReference type="ChEBI" id="CHEBI:15378"/>
        <dbReference type="ChEBI" id="CHEBI:57856"/>
        <dbReference type="ChEBI" id="CHEBI:59789"/>
        <dbReference type="ChEBI" id="CHEBI:74508"/>
        <dbReference type="ChEBI" id="CHEBI:74511"/>
        <dbReference type="EC" id="2.1.1.207"/>
    </reaction>
</comment>
<dbReference type="PANTHER" id="PTHR42971:SF1">
    <property type="entry name" value="TRNA (CYTIDINE(34)-2'-O)-METHYLTRANSFERASE"/>
    <property type="match status" value="1"/>
</dbReference>
<dbReference type="GO" id="GO:0141098">
    <property type="term" value="F:tRNA (cytidine(34)-2'-O)-methyltransferase activity"/>
    <property type="evidence" value="ECO:0007669"/>
    <property type="project" value="RHEA"/>
</dbReference>
<dbReference type="InterPro" id="IPR029026">
    <property type="entry name" value="tRNA_m1G_MTases_N"/>
</dbReference>
<evidence type="ECO:0000313" key="10">
    <source>
        <dbReference type="Proteomes" id="UP000318878"/>
    </source>
</evidence>